<evidence type="ECO:0000256" key="3">
    <source>
        <dbReference type="SAM" id="Phobius"/>
    </source>
</evidence>
<feature type="compositionally biased region" description="Basic and acidic residues" evidence="2">
    <location>
        <begin position="356"/>
        <end position="366"/>
    </location>
</feature>
<protein>
    <recommendedName>
        <fullName evidence="6">Transmembrane protein</fullName>
    </recommendedName>
</protein>
<evidence type="ECO:0000313" key="4">
    <source>
        <dbReference type="EMBL" id="CAE7704331.1"/>
    </source>
</evidence>
<keyword evidence="3" id="KW-0472">Membrane</keyword>
<keyword evidence="3" id="KW-1133">Transmembrane helix</keyword>
<feature type="coiled-coil region" evidence="1">
    <location>
        <begin position="233"/>
        <end position="267"/>
    </location>
</feature>
<organism evidence="4 5">
    <name type="scientific">Symbiodinium necroappetens</name>
    <dbReference type="NCBI Taxonomy" id="1628268"/>
    <lineage>
        <taxon>Eukaryota</taxon>
        <taxon>Sar</taxon>
        <taxon>Alveolata</taxon>
        <taxon>Dinophyceae</taxon>
        <taxon>Suessiales</taxon>
        <taxon>Symbiodiniaceae</taxon>
        <taxon>Symbiodinium</taxon>
    </lineage>
</organism>
<feature type="region of interest" description="Disordered" evidence="2">
    <location>
        <begin position="115"/>
        <end position="151"/>
    </location>
</feature>
<feature type="compositionally biased region" description="Low complexity" evidence="2">
    <location>
        <begin position="134"/>
        <end position="146"/>
    </location>
</feature>
<feature type="region of interest" description="Disordered" evidence="2">
    <location>
        <begin position="330"/>
        <end position="367"/>
    </location>
</feature>
<evidence type="ECO:0008006" key="6">
    <source>
        <dbReference type="Google" id="ProtNLM"/>
    </source>
</evidence>
<name>A0A812X2L2_9DINO</name>
<feature type="compositionally biased region" description="Basic and acidic residues" evidence="2">
    <location>
        <begin position="330"/>
        <end position="339"/>
    </location>
</feature>
<feature type="non-terminal residue" evidence="4">
    <location>
        <position position="1"/>
    </location>
</feature>
<comment type="caution">
    <text evidence="4">The sequence shown here is derived from an EMBL/GenBank/DDBJ whole genome shotgun (WGS) entry which is preliminary data.</text>
</comment>
<reference evidence="4" key="1">
    <citation type="submission" date="2021-02" db="EMBL/GenBank/DDBJ databases">
        <authorList>
            <person name="Dougan E. K."/>
            <person name="Rhodes N."/>
            <person name="Thang M."/>
            <person name="Chan C."/>
        </authorList>
    </citation>
    <scope>NUCLEOTIDE SEQUENCE</scope>
</reference>
<feature type="transmembrane region" description="Helical" evidence="3">
    <location>
        <begin position="154"/>
        <end position="174"/>
    </location>
</feature>
<proteinExistence type="predicted"/>
<dbReference type="AlphaFoldDB" id="A0A812X2L2"/>
<evidence type="ECO:0000313" key="5">
    <source>
        <dbReference type="Proteomes" id="UP000601435"/>
    </source>
</evidence>
<keyword evidence="3" id="KW-0812">Transmembrane</keyword>
<dbReference type="OrthoDB" id="431177at2759"/>
<feature type="compositionally biased region" description="Polar residues" evidence="2">
    <location>
        <begin position="344"/>
        <end position="355"/>
    </location>
</feature>
<evidence type="ECO:0000256" key="2">
    <source>
        <dbReference type="SAM" id="MobiDB-lite"/>
    </source>
</evidence>
<keyword evidence="1" id="KW-0175">Coiled coil</keyword>
<gene>
    <name evidence="4" type="ORF">SNEC2469_LOCUS20292</name>
</gene>
<dbReference type="Proteomes" id="UP000601435">
    <property type="component" value="Unassembled WGS sequence"/>
</dbReference>
<accession>A0A812X2L2</accession>
<feature type="transmembrane region" description="Helical" evidence="3">
    <location>
        <begin position="63"/>
        <end position="84"/>
    </location>
</feature>
<evidence type="ECO:0000256" key="1">
    <source>
        <dbReference type="SAM" id="Coils"/>
    </source>
</evidence>
<dbReference type="EMBL" id="CAJNJA010035241">
    <property type="protein sequence ID" value="CAE7704331.1"/>
    <property type="molecule type" value="Genomic_DNA"/>
</dbReference>
<keyword evidence="5" id="KW-1185">Reference proteome</keyword>
<sequence length="399" mass="43397">MDLLGWEPLREAARDEAGEPCTPELTPSSFFKHLSSLLADPTVAQYLAAPMSWSSRRLPKAHLLQNAVLLLGCFLSLHAASFVASGCHQRRPEVARASQSDSDPQGTSGSVIVASRDAESQAEAPRSRGARLQGTAGAKKPGPVAKPKQESQKFPLAAAGAAALAAAAVLFALFQGSNPQADGMPRDAYYVSSSSYVIQSVRDESGQLRTKVDENRGLWTNIPGLKGGQRSSSSEADQRLREAQQEMRQTQAQVDQAMDEMNQEMASVFGSPMVALPETYWKQTLSMLLHPDYEAAMACLLEGMRYTEPMELLQLLRGVLAEVIKKEEAAAESAKESRAKRGSGFSSKQADSEASAQEKDPKEAATRRWRRTLRAVFNAEAAIAMLGDLQQMYKSEEFE</sequence>